<reference evidence="6" key="2">
    <citation type="submission" date="2021-04" db="EMBL/GenBank/DDBJ databases">
        <title>Isolation and genomic analysis of the ibuprofen-degrading bacterium Sphingomonas strain MPO218.</title>
        <authorList>
            <person name="Aulestia M."/>
            <person name="Flores A."/>
            <person name="Mangas E.L."/>
            <person name="Perez-Pulido A.J."/>
            <person name="Santero E."/>
            <person name="Camacho E.M."/>
        </authorList>
    </citation>
    <scope>NUCLEOTIDE SEQUENCE</scope>
    <source>
        <strain evidence="6">MPO218</strain>
    </source>
</reference>
<evidence type="ECO:0000256" key="5">
    <source>
        <dbReference type="ARBA" id="ARBA00023136"/>
    </source>
</evidence>
<organism evidence="6 7">
    <name type="scientific">Rhizorhabdus wittichii</name>
    <dbReference type="NCBI Taxonomy" id="160791"/>
    <lineage>
        <taxon>Bacteria</taxon>
        <taxon>Pseudomonadati</taxon>
        <taxon>Pseudomonadota</taxon>
        <taxon>Alphaproteobacteria</taxon>
        <taxon>Sphingomonadales</taxon>
        <taxon>Sphingomonadaceae</taxon>
        <taxon>Rhizorhabdus</taxon>
    </lineage>
</organism>
<dbReference type="Proteomes" id="UP000664914">
    <property type="component" value="Chromosome"/>
</dbReference>
<accession>A0A975D2C8</accession>
<dbReference type="AlphaFoldDB" id="A0A975D2C8"/>
<evidence type="ECO:0000256" key="2">
    <source>
        <dbReference type="ARBA" id="ARBA00022475"/>
    </source>
</evidence>
<evidence type="ECO:0000256" key="1">
    <source>
        <dbReference type="ARBA" id="ARBA00004236"/>
    </source>
</evidence>
<dbReference type="GO" id="GO:0044781">
    <property type="term" value="P:bacterial-type flagellum organization"/>
    <property type="evidence" value="ECO:0007669"/>
    <property type="project" value="InterPro"/>
</dbReference>
<dbReference type="RefSeq" id="WP_011952302.1">
    <property type="nucleotide sequence ID" value="NZ_CP059319.1"/>
</dbReference>
<keyword evidence="3" id="KW-0812">Transmembrane</keyword>
<dbReference type="InterPro" id="IPR022781">
    <property type="entry name" value="Flagellar_biosynth_FliO"/>
</dbReference>
<keyword evidence="2" id="KW-1003">Cell membrane</keyword>
<protein>
    <submittedName>
        <fullName evidence="6">FliO/MopB family protein</fullName>
    </submittedName>
</protein>
<comment type="subcellular location">
    <subcellularLocation>
        <location evidence="1">Cell membrane</location>
    </subcellularLocation>
</comment>
<dbReference type="OMA" id="FANRHIL"/>
<evidence type="ECO:0000313" key="6">
    <source>
        <dbReference type="EMBL" id="QTH21647.1"/>
    </source>
</evidence>
<name>A0A975D2C8_9SPHN</name>
<evidence type="ECO:0000313" key="7">
    <source>
        <dbReference type="Proteomes" id="UP000664914"/>
    </source>
</evidence>
<keyword evidence="4" id="KW-1133">Transmembrane helix</keyword>
<proteinExistence type="predicted"/>
<dbReference type="Pfam" id="PF04347">
    <property type="entry name" value="FliO"/>
    <property type="match status" value="1"/>
</dbReference>
<reference evidence="6" key="1">
    <citation type="submission" date="2020-07" db="EMBL/GenBank/DDBJ databases">
        <authorList>
            <person name="Camacho E."/>
        </authorList>
    </citation>
    <scope>NUCLEOTIDE SEQUENCE</scope>
    <source>
        <strain evidence="6">MPO218</strain>
    </source>
</reference>
<dbReference type="GO" id="GO:0016020">
    <property type="term" value="C:membrane"/>
    <property type="evidence" value="ECO:0007669"/>
    <property type="project" value="InterPro"/>
</dbReference>
<gene>
    <name evidence="6" type="ORF">HRJ34_25630</name>
</gene>
<evidence type="ECO:0000256" key="4">
    <source>
        <dbReference type="ARBA" id="ARBA00022989"/>
    </source>
</evidence>
<keyword evidence="5" id="KW-0472">Membrane</keyword>
<sequence length="95" mass="10416">MMLDYLLRLLLLVPLVAGLAYGSLWLWRKLQPGIAIGNRNRAIRIVDAIPMGATGRLAVVEFANRHILVAVSRGRIEKIAEAPADGAFVLPDEDI</sequence>
<dbReference type="EMBL" id="CP059319">
    <property type="protein sequence ID" value="QTH21647.1"/>
    <property type="molecule type" value="Genomic_DNA"/>
</dbReference>
<evidence type="ECO:0000256" key="3">
    <source>
        <dbReference type="ARBA" id="ARBA00022692"/>
    </source>
</evidence>